<feature type="compositionally biased region" description="Polar residues" evidence="5">
    <location>
        <begin position="1494"/>
        <end position="1517"/>
    </location>
</feature>
<dbReference type="Pfam" id="PF00018">
    <property type="entry name" value="SH3_1"/>
    <property type="match status" value="1"/>
</dbReference>
<feature type="compositionally biased region" description="Polar residues" evidence="5">
    <location>
        <begin position="1674"/>
        <end position="1685"/>
    </location>
</feature>
<feature type="region of interest" description="Disordered" evidence="5">
    <location>
        <begin position="1856"/>
        <end position="1946"/>
    </location>
</feature>
<feature type="compositionally biased region" description="Basic and acidic residues" evidence="5">
    <location>
        <begin position="1766"/>
        <end position="1776"/>
    </location>
</feature>
<feature type="region of interest" description="Disordered" evidence="5">
    <location>
        <begin position="972"/>
        <end position="1017"/>
    </location>
</feature>
<proteinExistence type="predicted"/>
<feature type="region of interest" description="Disordered" evidence="5">
    <location>
        <begin position="1438"/>
        <end position="1526"/>
    </location>
</feature>
<dbReference type="InterPro" id="IPR036028">
    <property type="entry name" value="SH3-like_dom_sf"/>
</dbReference>
<dbReference type="PANTHER" id="PTHR14167">
    <property type="entry name" value="SH3 DOMAIN-CONTAINING"/>
    <property type="match status" value="1"/>
</dbReference>
<feature type="region of interest" description="Disordered" evidence="5">
    <location>
        <begin position="1"/>
        <end position="53"/>
    </location>
</feature>
<feature type="domain" description="SH3" evidence="6">
    <location>
        <begin position="2448"/>
        <end position="2507"/>
    </location>
</feature>
<keyword evidence="2" id="KW-0677">Repeat</keyword>
<feature type="compositionally biased region" description="Low complexity" evidence="5">
    <location>
        <begin position="1081"/>
        <end position="1091"/>
    </location>
</feature>
<dbReference type="Proteomes" id="UP000092443">
    <property type="component" value="Unplaced"/>
</dbReference>
<dbReference type="CDD" id="cd11780">
    <property type="entry name" value="SH3_Sorbs_3"/>
    <property type="match status" value="1"/>
</dbReference>
<evidence type="ECO:0000256" key="1">
    <source>
        <dbReference type="ARBA" id="ARBA00022443"/>
    </source>
</evidence>
<reference evidence="8" key="1">
    <citation type="submission" date="2025-08" db="UniProtKB">
        <authorList>
            <consortium name="RefSeq"/>
        </authorList>
    </citation>
    <scope>IDENTIFICATION</scope>
    <source>
        <tissue evidence="8">Whole body pupa</tissue>
    </source>
</reference>
<feature type="compositionally biased region" description="Polar residues" evidence="5">
    <location>
        <begin position="1446"/>
        <end position="1459"/>
    </location>
</feature>
<dbReference type="InterPro" id="IPR050384">
    <property type="entry name" value="Endophilin_SH3RF"/>
</dbReference>
<accession>A0A9C6DJR9</accession>
<feature type="region of interest" description="Disordered" evidence="5">
    <location>
        <begin position="656"/>
        <end position="686"/>
    </location>
</feature>
<feature type="compositionally biased region" description="Basic and acidic residues" evidence="5">
    <location>
        <begin position="1004"/>
        <end position="1017"/>
    </location>
</feature>
<dbReference type="FunFam" id="2.30.30.40:FF:000001">
    <property type="entry name" value="Sorbin and SH3 domain-containing protein 1 isoform 2"/>
    <property type="match status" value="1"/>
</dbReference>
<organism evidence="7 8">
    <name type="scientific">Glossina fuscipes</name>
    <dbReference type="NCBI Taxonomy" id="7396"/>
    <lineage>
        <taxon>Eukaryota</taxon>
        <taxon>Metazoa</taxon>
        <taxon>Ecdysozoa</taxon>
        <taxon>Arthropoda</taxon>
        <taxon>Hexapoda</taxon>
        <taxon>Insecta</taxon>
        <taxon>Pterygota</taxon>
        <taxon>Neoptera</taxon>
        <taxon>Endopterygota</taxon>
        <taxon>Diptera</taxon>
        <taxon>Brachycera</taxon>
        <taxon>Muscomorpha</taxon>
        <taxon>Hippoboscoidea</taxon>
        <taxon>Glossinidae</taxon>
        <taxon>Glossina</taxon>
    </lineage>
</organism>
<sequence length="2632" mass="298941">MPNYHKSRNRNRNKNKNRNNNSNSNSNSNNDNNRQNRLNQNNSQQHLKDKEKCNVNEVESVEITTKATTQLPVSAESVSVVNLAIDETNERDDVTASNTIAHIGNEVHLLSKEPKPTIGTSSTVSFEHTKGNEAIIGYGQAKSVDPNENMGNNKSKEVEHINMPNPVNGETITNTNDILLESNLQKQPVEGKIIVHRVLYEGENEANNSIASNLSEHTKQNSIGPLKKPIVHNIHIDLEEDDEKPYDDECKEEITNRSQVEICEVNEDIITNDLPIVQSPIVTEVESESEDLAKIEFQDDAVKTSDHIFQYDENLDTRQRSKQKKLAIQNHFLPHFLNPRYLDSITEENSDLSDYSDKVKSPLQPLKDPLKTKTLNYNSFMQATSTPLIVETRITETPGADESCSILECSQAVKPEAAETIFINSASSSITDLLDYENMEINSRTVHDTDTVNISSKSQSEETPANKKTPTAIPILTTTTISDLQPDCIDDKQIVQIAENMIMRSSSPRNIENASANSNDLVATTVVLSSSEHMPINPIAERNENFENSVALISSSSNGCETLNSILSVDHKTKQQILFENEMNNVRALLISENSLNTNGKRSSDILQNNNNNNSNNNNNNNITILTKDSPPTPTLSLTTASESIIVKLNSDPVHRNSDTHLDENNCSAGKTINADTTKSNKSVTDAQSSISDVNGATCTLKQHGNAATNLYFTYPEKLRILCAEKLESLPYGHAVLEELAKISQNIGEAKAVTSIRQTSASSKDVKMPYPLPSMPHIKDLQLHLQSRQEGTNTLPSCKPEEKLHSQTWTGIPTNSDPKVLVCISPSQRSYMEKHVEQQPDDLLSAHQKFIERRGYYEYTKSEIEAMEEEKRAEKDVLQMAAHMKKLRKSLTPTPPPIPPPPVPTKSLETSVKALNSMNQAITGDMKKATEKNSRNNADSVNKEENIKHLLEILNNTNEANQKQIPDIMSSLPENSSRQTNYKVDGNVSGMPGTPQTNANKHSQQRDHFNASDRYRKDSSNMEIGFKLKPTYSETLPLNFESKSYSKMETSSYEAKKRIENGKIVCDTSESKYDKRIETDSNNNSKSNSSNNKRESNESNFSKSEQNKTKTQTTDATNKLKEPIPPYGIEIMSDIKLNNISEITKETKNSAHSIALDWDYEKNMKSDAATEHQEHRKTNVENEAQNLCKEFRQNAKTSDLLDRLNTKTSATTNVIKDQVTSQPSLSSSSSFTSDHEKLLKEFDELSKRLHNELETNSWQKRQRELSSSMFDLSTLQMKQKQHFEEFKRRRHEHMKELEKEIEKSIKSRQLKFAEKLQNGQVHNVPIRIETDDIQNDSSFIDAKEENNRENGRVYQIPIKIENTQNDRQLLRSESMFNLGEEQHKRVHKPYANHMNQVDSNVNNWTKQRQDFGLSENITRPFAREVEICYQRQSPRVIRAPRLNDAPNDSSLESNASTSHHTSKRFSAPMFTERERPSHHASCYSMIERDPHPTYISTTTRRGVSPAPTQVSGNQPDVSQRRDSLPKSFHDQKLKHLSDKENALRAEFEQLQNERRRLLEEIQTGESSSHSSAFNTMHETYRSMQRLPTLTENEVFRQQMAEEWLSKVAEREKRRLQKVVKISKISDNSETFNKSTSTLTSTGQATDVGSEFLKRVKERRSKLAIPADSDWESGAESQPINQSQTSEAEDVSSVKFIEGKAEAKPSQLPKHLREFAKFSTAQQDQLDGNDQKEHFEEEEQSSEITENSISKALKKSWMTKTVKVSRSSRDNGQDQKDGGNQLKPNLTTRRKTSSKQKHAELTNTHNCKRLSCSESDLLNEIDKDLKLAKGFLFKDEDVRTSYTLSPKFKAKALCGTGIWSPKNETPSSSFSNLSEIRSEPPTPPPPPSHPVWTPKSSPQVTRKEFRPIQFESPRPSRKFTVENGTEVTQPPWNRRENIEDSANSENINISASTAKETRNFSESQVEVKEILSSDITKGSVLEKIKTFEKSSSASDVNKSLDNNHRTIYKPNDVLYNVKHVYMSEPESINECPKKMAQLGRRLCDGIGPVTNDGMPIVLRSEVKEPHQHEWYKRLYQTIHKQKHGDDYLIRYKCPKGRKLQQYSGYQSEPEPAKETDYSTIKYRTTNPQRLVSVSSNVNLRNSTSNNSFHGLTSEPIKSGYGTYKNQPGRIENYITGHSSISEKEKKRWWDEVMDIFNNVQLDQTKLSSHANDGNLARALSLESGYTSDSNLVFRKKEATQSSTLGPIEQKIAYRNVQAGGEPPLYGFRKPAPEKLKVSPNLYHESDVSIYFKTPVCQEPRSPPMTDEELASRQAEYMQKLYQEERRRKYLQELQDMNARRHTDNFTPSQKSPIALNRYDDFPADLAPKSPLKQDLQTKAVARALYNFQGQNPRELCFKKGDIIYIRRTIDKNWYEGERNAMVGLFPANYVEIISRGEIQYLKQQTRQKPSEGQARAKYNFQAQSGIELSLNKGELVSLTRRVDENWFEGRIANRKGIFPVAYVEVLIDIGAEDVVTRTDRTTHRHMDTLRSNINQEFNTLIRHGYHTQTGTNNYFPKGASQKNKTDILHVDTNVEPIVYRALYKYQPQNSDELELFEGDLVHVLEKCDDGWYVGTSQRTGCFGTFPGNYVERI</sequence>
<dbReference type="SMART" id="SM00326">
    <property type="entry name" value="SH3"/>
    <property type="match status" value="3"/>
</dbReference>
<dbReference type="Gene3D" id="2.30.30.40">
    <property type="entry name" value="SH3 Domains"/>
    <property type="match status" value="3"/>
</dbReference>
<feature type="region of interest" description="Disordered" evidence="5">
    <location>
        <begin position="1075"/>
        <end position="1124"/>
    </location>
</feature>
<dbReference type="SUPFAM" id="SSF50044">
    <property type="entry name" value="SH3-domain"/>
    <property type="match status" value="3"/>
</dbReference>
<feature type="compositionally biased region" description="Polar residues" evidence="5">
    <location>
        <begin position="972"/>
        <end position="982"/>
    </location>
</feature>
<feature type="coiled-coil region" evidence="4">
    <location>
        <begin position="1533"/>
        <end position="1567"/>
    </location>
</feature>
<evidence type="ECO:0000256" key="5">
    <source>
        <dbReference type="SAM" id="MobiDB-lite"/>
    </source>
</evidence>
<feature type="compositionally biased region" description="Pro residues" evidence="5">
    <location>
        <begin position="1879"/>
        <end position="1888"/>
    </location>
</feature>
<feature type="domain" description="SH3" evidence="6">
    <location>
        <begin position="2573"/>
        <end position="2632"/>
    </location>
</feature>
<evidence type="ECO:0000256" key="3">
    <source>
        <dbReference type="PROSITE-ProRule" id="PRU00192"/>
    </source>
</evidence>
<dbReference type="PANTHER" id="PTHR14167:SF116">
    <property type="entry name" value="CAP, ISOFORM AC"/>
    <property type="match status" value="1"/>
</dbReference>
<keyword evidence="4" id="KW-0175">Coiled coil</keyword>
<feature type="compositionally biased region" description="Polar residues" evidence="5">
    <location>
        <begin position="1861"/>
        <end position="1874"/>
    </location>
</feature>
<gene>
    <name evidence="8" type="primary">LOC119636940</name>
</gene>
<dbReference type="KEGG" id="gfs:119636940"/>
<protein>
    <submittedName>
        <fullName evidence="8">Uncharacterized protein LOC119636940 isoform X1</fullName>
    </submittedName>
</protein>
<dbReference type="CDD" id="cd11782">
    <property type="entry name" value="SH3_Sorbs_2"/>
    <property type="match status" value="1"/>
</dbReference>
<evidence type="ECO:0000256" key="2">
    <source>
        <dbReference type="ARBA" id="ARBA00022737"/>
    </source>
</evidence>
<dbReference type="GeneID" id="119636940"/>
<feature type="compositionally biased region" description="Polar residues" evidence="5">
    <location>
        <begin position="1921"/>
        <end position="1930"/>
    </location>
</feature>
<feature type="compositionally biased region" description="Low complexity" evidence="5">
    <location>
        <begin position="18"/>
        <end position="45"/>
    </location>
</feature>
<dbReference type="Pfam" id="PF07653">
    <property type="entry name" value="SH3_2"/>
    <property type="match status" value="1"/>
</dbReference>
<feature type="compositionally biased region" description="Basic residues" evidence="5">
    <location>
        <begin position="1"/>
        <end position="17"/>
    </location>
</feature>
<evidence type="ECO:0000313" key="7">
    <source>
        <dbReference type="Proteomes" id="UP000092443"/>
    </source>
</evidence>
<keyword evidence="1 3" id="KW-0728">SH3 domain</keyword>
<evidence type="ECO:0000313" key="8">
    <source>
        <dbReference type="RefSeq" id="XP_037888601.1"/>
    </source>
</evidence>
<dbReference type="Pfam" id="PF14604">
    <property type="entry name" value="SH3_9"/>
    <property type="match status" value="1"/>
</dbReference>
<evidence type="ECO:0000256" key="4">
    <source>
        <dbReference type="SAM" id="Coils"/>
    </source>
</evidence>
<feature type="compositionally biased region" description="Low complexity" evidence="5">
    <location>
        <begin position="609"/>
        <end position="636"/>
    </location>
</feature>
<dbReference type="PROSITE" id="PS50002">
    <property type="entry name" value="SH3"/>
    <property type="match status" value="3"/>
</dbReference>
<feature type="region of interest" description="Disordered" evidence="5">
    <location>
        <begin position="1663"/>
        <end position="1691"/>
    </location>
</feature>
<dbReference type="RefSeq" id="XP_037888601.1">
    <property type="nucleotide sequence ID" value="XM_038032673.1"/>
</dbReference>
<feature type="domain" description="SH3" evidence="6">
    <location>
        <begin position="2375"/>
        <end position="2434"/>
    </location>
</feature>
<dbReference type="InterPro" id="IPR001452">
    <property type="entry name" value="SH3_domain"/>
</dbReference>
<feature type="compositionally biased region" description="Polar residues" evidence="5">
    <location>
        <begin position="665"/>
        <end position="686"/>
    </location>
</feature>
<evidence type="ECO:0000259" key="6">
    <source>
        <dbReference type="PROSITE" id="PS50002"/>
    </source>
</evidence>
<name>A0A9C6DJR9_9MUSC</name>
<feature type="region of interest" description="Disordered" evidence="5">
    <location>
        <begin position="1720"/>
        <end position="1747"/>
    </location>
</feature>
<feature type="region of interest" description="Disordered" evidence="5">
    <location>
        <begin position="597"/>
        <end position="636"/>
    </location>
</feature>
<feature type="compositionally biased region" description="Polar residues" evidence="5">
    <location>
        <begin position="597"/>
        <end position="608"/>
    </location>
</feature>
<keyword evidence="7" id="KW-1185">Reference proteome</keyword>
<dbReference type="CDD" id="cd11781">
    <property type="entry name" value="SH3_Sorbs_1"/>
    <property type="match status" value="1"/>
</dbReference>
<feature type="region of interest" description="Disordered" evidence="5">
    <location>
        <begin position="1760"/>
        <end position="1801"/>
    </location>
</feature>